<dbReference type="Proteomes" id="UP001148737">
    <property type="component" value="Unassembled WGS sequence"/>
</dbReference>
<comment type="caution">
    <text evidence="1">The sequence shown here is derived from an EMBL/GenBank/DDBJ whole genome shotgun (WGS) entry which is preliminary data.</text>
</comment>
<accession>A0ACC1QBV2</accession>
<evidence type="ECO:0000313" key="1">
    <source>
        <dbReference type="EMBL" id="KAJ3471985.1"/>
    </source>
</evidence>
<dbReference type="EMBL" id="JANAKD010003675">
    <property type="protein sequence ID" value="KAJ3471985.1"/>
    <property type="molecule type" value="Genomic_DNA"/>
</dbReference>
<keyword evidence="2" id="KW-1185">Reference proteome</keyword>
<protein>
    <submittedName>
        <fullName evidence="1">Uncharacterized protein</fullName>
    </submittedName>
</protein>
<gene>
    <name evidence="1" type="ORF">NLG97_g11388</name>
</gene>
<name>A0ACC1QBV2_9HYPO</name>
<sequence length="152" mass="16682">MVELTQEATGPAAVDANAGETGHTAAVNGDNRRVSGSKTSEVNHKSKKKNKDEDVVAVEALAEVCLTPDHFDRALAKMQPTVSVESQQAIEGFAQRFHKTSTVVDMRKWDVRDGDAKKLAQWPPAIPKLIFKKLIARHDPPHHLPMLPMRSG</sequence>
<reference evidence="1" key="1">
    <citation type="submission" date="2022-07" db="EMBL/GenBank/DDBJ databases">
        <title>Genome Sequence of Lecanicillium saksenae.</title>
        <authorList>
            <person name="Buettner E."/>
        </authorList>
    </citation>
    <scope>NUCLEOTIDE SEQUENCE</scope>
    <source>
        <strain evidence="1">VT-O1</strain>
    </source>
</reference>
<proteinExistence type="predicted"/>
<evidence type="ECO:0000313" key="2">
    <source>
        <dbReference type="Proteomes" id="UP001148737"/>
    </source>
</evidence>
<organism evidence="1 2">
    <name type="scientific">Lecanicillium saksenae</name>
    <dbReference type="NCBI Taxonomy" id="468837"/>
    <lineage>
        <taxon>Eukaryota</taxon>
        <taxon>Fungi</taxon>
        <taxon>Dikarya</taxon>
        <taxon>Ascomycota</taxon>
        <taxon>Pezizomycotina</taxon>
        <taxon>Sordariomycetes</taxon>
        <taxon>Hypocreomycetidae</taxon>
        <taxon>Hypocreales</taxon>
        <taxon>Cordycipitaceae</taxon>
        <taxon>Lecanicillium</taxon>
    </lineage>
</organism>